<proteinExistence type="predicted"/>
<protein>
    <submittedName>
        <fullName evidence="2">Uncharacterized protein</fullName>
    </submittedName>
</protein>
<evidence type="ECO:0000313" key="2">
    <source>
        <dbReference type="EMBL" id="RPA82337.1"/>
    </source>
</evidence>
<dbReference type="Proteomes" id="UP000275078">
    <property type="component" value="Unassembled WGS sequence"/>
</dbReference>
<feature type="region of interest" description="Disordered" evidence="1">
    <location>
        <begin position="105"/>
        <end position="144"/>
    </location>
</feature>
<evidence type="ECO:0000256" key="1">
    <source>
        <dbReference type="SAM" id="MobiDB-lite"/>
    </source>
</evidence>
<accession>A0A3N4IA41</accession>
<organism evidence="2 3">
    <name type="scientific">Ascobolus immersus RN42</name>
    <dbReference type="NCBI Taxonomy" id="1160509"/>
    <lineage>
        <taxon>Eukaryota</taxon>
        <taxon>Fungi</taxon>
        <taxon>Dikarya</taxon>
        <taxon>Ascomycota</taxon>
        <taxon>Pezizomycotina</taxon>
        <taxon>Pezizomycetes</taxon>
        <taxon>Pezizales</taxon>
        <taxon>Ascobolaceae</taxon>
        <taxon>Ascobolus</taxon>
    </lineage>
</organism>
<evidence type="ECO:0000313" key="3">
    <source>
        <dbReference type="Proteomes" id="UP000275078"/>
    </source>
</evidence>
<feature type="compositionally biased region" description="Low complexity" evidence="1">
    <location>
        <begin position="123"/>
        <end position="144"/>
    </location>
</feature>
<name>A0A3N4IA41_ASCIM</name>
<dbReference type="AlphaFoldDB" id="A0A3N4IA41"/>
<dbReference type="EMBL" id="ML119672">
    <property type="protein sequence ID" value="RPA82337.1"/>
    <property type="molecule type" value="Genomic_DNA"/>
</dbReference>
<gene>
    <name evidence="2" type="ORF">BJ508DRAFT_90845</name>
</gene>
<sequence>MSYWQDTCRSGMRVRYREVDKTVRNNPLPWPTFFRPTLTTFTQPLPALHSLASTLLTTLQAYARASINTDRKDSNTAKQSHYTTLDSTLSYHLDRLSILLRNAKLNNLTPPPPALNSSRSKWPATSATSSSSPRSSCPRQSTRS</sequence>
<keyword evidence="3" id="KW-1185">Reference proteome</keyword>
<reference evidence="2 3" key="1">
    <citation type="journal article" date="2018" name="Nat. Ecol. Evol.">
        <title>Pezizomycetes genomes reveal the molecular basis of ectomycorrhizal truffle lifestyle.</title>
        <authorList>
            <person name="Murat C."/>
            <person name="Payen T."/>
            <person name="Noel B."/>
            <person name="Kuo A."/>
            <person name="Morin E."/>
            <person name="Chen J."/>
            <person name="Kohler A."/>
            <person name="Krizsan K."/>
            <person name="Balestrini R."/>
            <person name="Da Silva C."/>
            <person name="Montanini B."/>
            <person name="Hainaut M."/>
            <person name="Levati E."/>
            <person name="Barry K.W."/>
            <person name="Belfiori B."/>
            <person name="Cichocki N."/>
            <person name="Clum A."/>
            <person name="Dockter R.B."/>
            <person name="Fauchery L."/>
            <person name="Guy J."/>
            <person name="Iotti M."/>
            <person name="Le Tacon F."/>
            <person name="Lindquist E.A."/>
            <person name="Lipzen A."/>
            <person name="Malagnac F."/>
            <person name="Mello A."/>
            <person name="Molinier V."/>
            <person name="Miyauchi S."/>
            <person name="Poulain J."/>
            <person name="Riccioni C."/>
            <person name="Rubini A."/>
            <person name="Sitrit Y."/>
            <person name="Splivallo R."/>
            <person name="Traeger S."/>
            <person name="Wang M."/>
            <person name="Zifcakova L."/>
            <person name="Wipf D."/>
            <person name="Zambonelli A."/>
            <person name="Paolocci F."/>
            <person name="Nowrousian M."/>
            <person name="Ottonello S."/>
            <person name="Baldrian P."/>
            <person name="Spatafora J.W."/>
            <person name="Henrissat B."/>
            <person name="Nagy L.G."/>
            <person name="Aury J.M."/>
            <person name="Wincker P."/>
            <person name="Grigoriev I.V."/>
            <person name="Bonfante P."/>
            <person name="Martin F.M."/>
        </authorList>
    </citation>
    <scope>NUCLEOTIDE SEQUENCE [LARGE SCALE GENOMIC DNA]</scope>
    <source>
        <strain evidence="2 3">RN42</strain>
    </source>
</reference>